<proteinExistence type="inferred from homology"/>
<name>A0AB34GE14_ESCRO</name>
<gene>
    <name evidence="6" type="ORF">J1605_014034</name>
</gene>
<dbReference type="GO" id="GO:0016787">
    <property type="term" value="F:hydrolase activity"/>
    <property type="evidence" value="ECO:0007669"/>
    <property type="project" value="UniProtKB-KW"/>
</dbReference>
<dbReference type="AlphaFoldDB" id="A0AB34GE14"/>
<dbReference type="InterPro" id="IPR019826">
    <property type="entry name" value="Carboxylesterase_B_AS"/>
</dbReference>
<evidence type="ECO:0000256" key="4">
    <source>
        <dbReference type="SAM" id="MobiDB-lite"/>
    </source>
</evidence>
<dbReference type="Pfam" id="PF00135">
    <property type="entry name" value="COesterase"/>
    <property type="match status" value="1"/>
</dbReference>
<sequence length="287" mass="30061">MLERTGACYRFNGAAPSYKEGDAVPRALSTGDSQARGNWALLDQVAALRWVPKNIAAFGGDPGWVTLFGQSSGAMCISGLFTSARPVHYEHGGAPLQSWPRNRARTRVSCGPARLSLPLPLLQHPEIPTHRSSNYRPWRLGKGQLVRETQPLGCARADRSPAAPPPPSLPGRQRQPPGSPGGRAVRPPANCSDGSRRLAWGQSPGGREGAGSCNSPPLGGGGERNGASLPVRAPAPTTACAPAPAFFNRQAGGLQRRSGGRGWGRGVRGGPLTASRSFDFGTNKALA</sequence>
<evidence type="ECO:0000256" key="3">
    <source>
        <dbReference type="RuleBase" id="RU361235"/>
    </source>
</evidence>
<feature type="region of interest" description="Disordered" evidence="4">
    <location>
        <begin position="248"/>
        <end position="287"/>
    </location>
</feature>
<reference evidence="6 7" key="1">
    <citation type="submission" date="2022-11" db="EMBL/GenBank/DDBJ databases">
        <title>Whole genome sequence of Eschrichtius robustus ER-17-0199.</title>
        <authorList>
            <person name="Bruniche-Olsen A."/>
            <person name="Black A.N."/>
            <person name="Fields C.J."/>
            <person name="Walden K."/>
            <person name="Dewoody J.A."/>
        </authorList>
    </citation>
    <scope>NUCLEOTIDE SEQUENCE [LARGE SCALE GENOMIC DNA]</scope>
    <source>
        <strain evidence="6">ER-17-0199</strain>
        <tissue evidence="6">Blubber</tissue>
    </source>
</reference>
<evidence type="ECO:0000256" key="1">
    <source>
        <dbReference type="ARBA" id="ARBA00005964"/>
    </source>
</evidence>
<dbReference type="Proteomes" id="UP001159641">
    <property type="component" value="Unassembled WGS sequence"/>
</dbReference>
<dbReference type="EMBL" id="JAIQCJ010002278">
    <property type="protein sequence ID" value="KAJ8777929.1"/>
    <property type="molecule type" value="Genomic_DNA"/>
</dbReference>
<dbReference type="PROSITE" id="PS00122">
    <property type="entry name" value="CARBOXYLESTERASE_B_1"/>
    <property type="match status" value="1"/>
</dbReference>
<comment type="similarity">
    <text evidence="1 3">Belongs to the type-B carboxylesterase/lipase family.</text>
</comment>
<evidence type="ECO:0000313" key="6">
    <source>
        <dbReference type="EMBL" id="KAJ8777929.1"/>
    </source>
</evidence>
<keyword evidence="2 3" id="KW-0378">Hydrolase</keyword>
<dbReference type="Gene3D" id="3.40.50.1820">
    <property type="entry name" value="alpha/beta hydrolase"/>
    <property type="match status" value="1"/>
</dbReference>
<feature type="domain" description="Carboxylesterase type B" evidence="5">
    <location>
        <begin position="28"/>
        <end position="84"/>
    </location>
</feature>
<evidence type="ECO:0000259" key="5">
    <source>
        <dbReference type="Pfam" id="PF00135"/>
    </source>
</evidence>
<evidence type="ECO:0000256" key="2">
    <source>
        <dbReference type="ARBA" id="ARBA00022801"/>
    </source>
</evidence>
<dbReference type="SUPFAM" id="SSF53474">
    <property type="entry name" value="alpha/beta-Hydrolases"/>
    <property type="match status" value="1"/>
</dbReference>
<organism evidence="6 7">
    <name type="scientific">Eschrichtius robustus</name>
    <name type="common">California gray whale</name>
    <name type="synonym">Eschrichtius gibbosus</name>
    <dbReference type="NCBI Taxonomy" id="9764"/>
    <lineage>
        <taxon>Eukaryota</taxon>
        <taxon>Metazoa</taxon>
        <taxon>Chordata</taxon>
        <taxon>Craniata</taxon>
        <taxon>Vertebrata</taxon>
        <taxon>Euteleostomi</taxon>
        <taxon>Mammalia</taxon>
        <taxon>Eutheria</taxon>
        <taxon>Laurasiatheria</taxon>
        <taxon>Artiodactyla</taxon>
        <taxon>Whippomorpha</taxon>
        <taxon>Cetacea</taxon>
        <taxon>Mysticeti</taxon>
        <taxon>Eschrichtiidae</taxon>
        <taxon>Eschrichtius</taxon>
    </lineage>
</organism>
<dbReference type="EC" id="3.1.1.-" evidence="3"/>
<feature type="region of interest" description="Disordered" evidence="4">
    <location>
        <begin position="155"/>
        <end position="236"/>
    </location>
</feature>
<feature type="compositionally biased region" description="Gly residues" evidence="4">
    <location>
        <begin position="260"/>
        <end position="269"/>
    </location>
</feature>
<evidence type="ECO:0000313" key="7">
    <source>
        <dbReference type="Proteomes" id="UP001159641"/>
    </source>
</evidence>
<dbReference type="PANTHER" id="PTHR11559">
    <property type="entry name" value="CARBOXYLESTERASE"/>
    <property type="match status" value="1"/>
</dbReference>
<accession>A0AB34GE14</accession>
<dbReference type="InterPro" id="IPR050309">
    <property type="entry name" value="Type-B_Carboxylest/Lipase"/>
</dbReference>
<keyword evidence="7" id="KW-1185">Reference proteome</keyword>
<protein>
    <recommendedName>
        <fullName evidence="3">Carboxylic ester hydrolase</fullName>
        <ecNumber evidence="3">3.1.1.-</ecNumber>
    </recommendedName>
</protein>
<dbReference type="InterPro" id="IPR002018">
    <property type="entry name" value="CarbesteraseB"/>
</dbReference>
<dbReference type="InterPro" id="IPR029058">
    <property type="entry name" value="AB_hydrolase_fold"/>
</dbReference>
<comment type="caution">
    <text evidence="6">The sequence shown here is derived from an EMBL/GenBank/DDBJ whole genome shotgun (WGS) entry which is preliminary data.</text>
</comment>